<dbReference type="EMBL" id="CP076128">
    <property type="protein sequence ID" value="QWG05813.1"/>
    <property type="molecule type" value="Genomic_DNA"/>
</dbReference>
<dbReference type="Pfam" id="PF06977">
    <property type="entry name" value="SdiA-regulated"/>
    <property type="match status" value="1"/>
</dbReference>
<keyword evidence="2" id="KW-1003">Cell membrane</keyword>
<reference evidence="4 5" key="1">
    <citation type="submission" date="2021-05" db="EMBL/GenBank/DDBJ databases">
        <title>Comparative genomic studies on the polysaccharide-degrading batcterial strains of the Flammeovirga genus.</title>
        <authorList>
            <person name="Zewei F."/>
            <person name="Zheng Z."/>
            <person name="Yu L."/>
            <person name="Ruyue G."/>
            <person name="Yanhong M."/>
            <person name="Yuanyuan C."/>
            <person name="Jingyan G."/>
            <person name="Wenjun H."/>
        </authorList>
    </citation>
    <scope>NUCLEOTIDE SEQUENCE [LARGE SCALE GENOMIC DNA]</scope>
    <source>
        <strain evidence="4 5">YS10</strain>
    </source>
</reference>
<comment type="subcellular location">
    <subcellularLocation>
        <location evidence="1">Cell membrane</location>
    </subcellularLocation>
</comment>
<keyword evidence="3" id="KW-0472">Membrane</keyword>
<organism evidence="4 5">
    <name type="scientific">Flammeovirga kamogawensis</name>
    <dbReference type="NCBI Taxonomy" id="373891"/>
    <lineage>
        <taxon>Bacteria</taxon>
        <taxon>Pseudomonadati</taxon>
        <taxon>Bacteroidota</taxon>
        <taxon>Cytophagia</taxon>
        <taxon>Cytophagales</taxon>
        <taxon>Flammeovirgaceae</taxon>
        <taxon>Flammeovirga</taxon>
    </lineage>
</organism>
<proteinExistence type="predicted"/>
<dbReference type="InterPro" id="IPR009722">
    <property type="entry name" value="YjiK/CarP"/>
</dbReference>
<evidence type="ECO:0000313" key="5">
    <source>
        <dbReference type="Proteomes" id="UP000682802"/>
    </source>
</evidence>
<protein>
    <submittedName>
        <fullName evidence="4">SdiA-regulated domain-containing protein</fullName>
    </submittedName>
</protein>
<sequence length="292" mass="33171">MKNFIILTLLVFGYVSSYAQKTTELELITLKQLFEYTDRYDLSGISHYKDSIFVIADKKDNPFIYQVNWAAKHFTVSPIAELSFKGGIDLEGIAIGGDIAYLINEHDNEVYSYNLKSRKINKLLINWGALASPKKDWLHNAGFEGVAIDFDKGVLYLAKERQPKLILKVDLAALEIIETFITSNKCSNDYADLYFYEGYLYALERNGMCIIKIDPDTHKELKHYSFKKSVSNKGQRLYEPAKYGMAEALMIKNDEIWIGFDNNGVSVSEFGKSKYGLSGSAPVLLQFKLPSK</sequence>
<evidence type="ECO:0000256" key="3">
    <source>
        <dbReference type="ARBA" id="ARBA00023136"/>
    </source>
</evidence>
<dbReference type="RefSeq" id="WP_158631027.1">
    <property type="nucleotide sequence ID" value="NZ_CP076128.1"/>
</dbReference>
<gene>
    <name evidence="4" type="ORF">KM029_10505</name>
</gene>
<dbReference type="SUPFAM" id="SSF63825">
    <property type="entry name" value="YWTD domain"/>
    <property type="match status" value="1"/>
</dbReference>
<accession>A0ABX8GR80</accession>
<evidence type="ECO:0000256" key="2">
    <source>
        <dbReference type="ARBA" id="ARBA00022475"/>
    </source>
</evidence>
<keyword evidence="5" id="KW-1185">Reference proteome</keyword>
<name>A0ABX8GR80_9BACT</name>
<evidence type="ECO:0000313" key="4">
    <source>
        <dbReference type="EMBL" id="QWG05813.1"/>
    </source>
</evidence>
<evidence type="ECO:0000256" key="1">
    <source>
        <dbReference type="ARBA" id="ARBA00004236"/>
    </source>
</evidence>
<dbReference type="Proteomes" id="UP000682802">
    <property type="component" value="Chromosome 1"/>
</dbReference>